<dbReference type="RefSeq" id="WP_149309652.1">
    <property type="nucleotide sequence ID" value="NZ_SRSD01000012.1"/>
</dbReference>
<dbReference type="PROSITE" id="PS51257">
    <property type="entry name" value="PROKAR_LIPOPROTEIN"/>
    <property type="match status" value="1"/>
</dbReference>
<proteinExistence type="predicted"/>
<evidence type="ECO:0000313" key="3">
    <source>
        <dbReference type="Proteomes" id="UP000324298"/>
    </source>
</evidence>
<dbReference type="EMBL" id="SRSD01000012">
    <property type="protein sequence ID" value="KAA0888087.1"/>
    <property type="molecule type" value="Genomic_DNA"/>
</dbReference>
<keyword evidence="1" id="KW-0732">Signal</keyword>
<evidence type="ECO:0000313" key="2">
    <source>
        <dbReference type="EMBL" id="KAA0888087.1"/>
    </source>
</evidence>
<feature type="chain" id="PRO_5022785837" evidence="1">
    <location>
        <begin position="22"/>
        <end position="180"/>
    </location>
</feature>
<keyword evidence="3" id="KW-1185">Reference proteome</keyword>
<organism evidence="2 3">
    <name type="scientific">Oryzomonas rubra</name>
    <dbReference type="NCBI Taxonomy" id="2509454"/>
    <lineage>
        <taxon>Bacteria</taxon>
        <taxon>Pseudomonadati</taxon>
        <taxon>Thermodesulfobacteriota</taxon>
        <taxon>Desulfuromonadia</taxon>
        <taxon>Geobacterales</taxon>
        <taxon>Geobacteraceae</taxon>
        <taxon>Oryzomonas</taxon>
    </lineage>
</organism>
<feature type="signal peptide" evidence="1">
    <location>
        <begin position="1"/>
        <end position="21"/>
    </location>
</feature>
<comment type="caution">
    <text evidence="2">The sequence shown here is derived from an EMBL/GenBank/DDBJ whole genome shotgun (WGS) entry which is preliminary data.</text>
</comment>
<dbReference type="Proteomes" id="UP000324298">
    <property type="component" value="Unassembled WGS sequence"/>
</dbReference>
<accession>A0A5A9X4U2</accession>
<dbReference type="AlphaFoldDB" id="A0A5A9X4U2"/>
<reference evidence="2 3" key="1">
    <citation type="submission" date="2019-04" db="EMBL/GenBank/DDBJ databases">
        <title>Geobacter ruber sp. nov., ferric-reducing bacteria isolated from paddy soil.</title>
        <authorList>
            <person name="Xu Z."/>
            <person name="Masuda Y."/>
            <person name="Itoh H."/>
            <person name="Senoo K."/>
        </authorList>
    </citation>
    <scope>NUCLEOTIDE SEQUENCE [LARGE SCALE GENOMIC DNA]</scope>
    <source>
        <strain evidence="2 3">Red88</strain>
    </source>
</reference>
<name>A0A5A9X4U2_9BACT</name>
<gene>
    <name evidence="2" type="ORF">ET418_16945</name>
</gene>
<evidence type="ECO:0000256" key="1">
    <source>
        <dbReference type="SAM" id="SignalP"/>
    </source>
</evidence>
<sequence>MMKTLIITLMLTIFAATACQAVTLSEGLTVTYTTPLTITDTQQWSMTQTLTTTSTGAFTNQSFSAMFGSTVNQTMGCATITANPATSMQIIITFPTTLAGNRGDTLTLVSGWTPIFRISEVSCAAAISGSNAANPVTTTSGTLYVAWGVNPATIASGGYLTGVRRSETYTGYGTVDGEYN</sequence>
<protein>
    <submittedName>
        <fullName evidence="2">Uncharacterized protein</fullName>
    </submittedName>
</protein>